<proteinExistence type="predicted"/>
<organism evidence="2 3">
    <name type="scientific">Chitinophaga caseinilytica</name>
    <dbReference type="NCBI Taxonomy" id="2267521"/>
    <lineage>
        <taxon>Bacteria</taxon>
        <taxon>Pseudomonadati</taxon>
        <taxon>Bacteroidota</taxon>
        <taxon>Chitinophagia</taxon>
        <taxon>Chitinophagales</taxon>
        <taxon>Chitinophagaceae</taxon>
        <taxon>Chitinophaga</taxon>
    </lineage>
</organism>
<dbReference type="EMBL" id="CP150096">
    <property type="protein sequence ID" value="WZN45244.1"/>
    <property type="molecule type" value="Genomic_DNA"/>
</dbReference>
<dbReference type="RefSeq" id="WP_341839998.1">
    <property type="nucleotide sequence ID" value="NZ_CP149792.1"/>
</dbReference>
<evidence type="ECO:0000256" key="1">
    <source>
        <dbReference type="SAM" id="SignalP"/>
    </source>
</evidence>
<dbReference type="PROSITE" id="PS51257">
    <property type="entry name" value="PROKAR_LIPOPROTEIN"/>
    <property type="match status" value="1"/>
</dbReference>
<keyword evidence="3" id="KW-1185">Reference proteome</keyword>
<evidence type="ECO:0000313" key="2">
    <source>
        <dbReference type="EMBL" id="WZN45244.1"/>
    </source>
</evidence>
<feature type="signal peptide" evidence="1">
    <location>
        <begin position="1"/>
        <end position="21"/>
    </location>
</feature>
<sequence length="180" mass="20005">MKNNRLLLPICWLAIACSSGAGSSRPARTARDTLLSDTDRRILITESLSGIIPDSVRQMEFAVVMVLPLEASCPSCRVKTIDSIVAFRHHFPAHHFIVLSADAGMKTMSSYFKGAGHPGIPDIPGVLLFDSTGMARKKHLFNDNPAIYFLAGGKVYRKIDALPHTIKEDLREFFRGYRFK</sequence>
<feature type="chain" id="PRO_5047039484" description="Thioredoxin domain-containing protein" evidence="1">
    <location>
        <begin position="22"/>
        <end position="180"/>
    </location>
</feature>
<accession>A0ABZ2Z3Z1</accession>
<evidence type="ECO:0000313" key="3">
    <source>
        <dbReference type="Proteomes" id="UP001449657"/>
    </source>
</evidence>
<evidence type="ECO:0008006" key="4">
    <source>
        <dbReference type="Google" id="ProtNLM"/>
    </source>
</evidence>
<gene>
    <name evidence="2" type="ORF">WJU22_20300</name>
</gene>
<dbReference type="Proteomes" id="UP001449657">
    <property type="component" value="Chromosome"/>
</dbReference>
<protein>
    <recommendedName>
        <fullName evidence="4">Thioredoxin domain-containing protein</fullName>
    </recommendedName>
</protein>
<name>A0ABZ2Z3Z1_9BACT</name>
<keyword evidence="1" id="KW-0732">Signal</keyword>
<reference evidence="2 3" key="1">
    <citation type="submission" date="2024-03" db="EMBL/GenBank/DDBJ databases">
        <title>Chitinophaga caseinilytica sp. nov., a casein hydrolysing bacterium isolated from forest soil.</title>
        <authorList>
            <person name="Lee D.S."/>
            <person name="Han D.M."/>
            <person name="Baek J.H."/>
            <person name="Choi D.G."/>
            <person name="Jeon J.H."/>
            <person name="Jeon C.O."/>
        </authorList>
    </citation>
    <scope>NUCLEOTIDE SEQUENCE [LARGE SCALE GENOMIC DNA]</scope>
    <source>
        <strain evidence="2 3">KACC 19118</strain>
    </source>
</reference>